<dbReference type="EMBL" id="CM001220">
    <property type="protein sequence ID" value="KEH30974.1"/>
    <property type="molecule type" value="Genomic_DNA"/>
</dbReference>
<reference evidence="1 3" key="2">
    <citation type="journal article" date="2014" name="BMC Genomics">
        <title>An improved genome release (version Mt4.0) for the model legume Medicago truncatula.</title>
        <authorList>
            <person name="Tang H."/>
            <person name="Krishnakumar V."/>
            <person name="Bidwell S."/>
            <person name="Rosen B."/>
            <person name="Chan A."/>
            <person name="Zhou S."/>
            <person name="Gentzbittel L."/>
            <person name="Childs K.L."/>
            <person name="Yandell M."/>
            <person name="Gundlach H."/>
            <person name="Mayer K.F."/>
            <person name="Schwartz D.C."/>
            <person name="Town C.D."/>
        </authorList>
    </citation>
    <scope>GENOME REANNOTATION</scope>
    <source>
        <strain evidence="1">A17</strain>
        <strain evidence="2 3">cv. Jemalong A17</strain>
    </source>
</reference>
<gene>
    <name evidence="1" type="ordered locus">MTR_4g088260</name>
</gene>
<protein>
    <submittedName>
        <fullName evidence="1 2">Uncharacterized protein</fullName>
    </submittedName>
</protein>
<organism evidence="1 3">
    <name type="scientific">Medicago truncatula</name>
    <name type="common">Barrel medic</name>
    <name type="synonym">Medicago tribuloides</name>
    <dbReference type="NCBI Taxonomy" id="3880"/>
    <lineage>
        <taxon>Eukaryota</taxon>
        <taxon>Viridiplantae</taxon>
        <taxon>Streptophyta</taxon>
        <taxon>Embryophyta</taxon>
        <taxon>Tracheophyta</taxon>
        <taxon>Spermatophyta</taxon>
        <taxon>Magnoliopsida</taxon>
        <taxon>eudicotyledons</taxon>
        <taxon>Gunneridae</taxon>
        <taxon>Pentapetalae</taxon>
        <taxon>rosids</taxon>
        <taxon>fabids</taxon>
        <taxon>Fabales</taxon>
        <taxon>Fabaceae</taxon>
        <taxon>Papilionoideae</taxon>
        <taxon>50 kb inversion clade</taxon>
        <taxon>NPAAA clade</taxon>
        <taxon>Hologalegina</taxon>
        <taxon>IRL clade</taxon>
        <taxon>Trifolieae</taxon>
        <taxon>Medicago</taxon>
    </lineage>
</organism>
<evidence type="ECO:0000313" key="2">
    <source>
        <dbReference type="EnsemblPlants" id="KEH30974"/>
    </source>
</evidence>
<reference evidence="2" key="3">
    <citation type="submission" date="2015-04" db="UniProtKB">
        <authorList>
            <consortium name="EnsemblPlants"/>
        </authorList>
    </citation>
    <scope>IDENTIFICATION</scope>
    <source>
        <strain evidence="2">cv. Jemalong A17</strain>
    </source>
</reference>
<dbReference type="HOGENOM" id="CLU_2546069_0_0_1"/>
<proteinExistence type="predicted"/>
<reference evidence="1 3" key="1">
    <citation type="journal article" date="2011" name="Nature">
        <title>The Medicago genome provides insight into the evolution of rhizobial symbioses.</title>
        <authorList>
            <person name="Young N.D."/>
            <person name="Debelle F."/>
            <person name="Oldroyd G.E."/>
            <person name="Geurts R."/>
            <person name="Cannon S.B."/>
            <person name="Udvardi M.K."/>
            <person name="Benedito V.A."/>
            <person name="Mayer K.F."/>
            <person name="Gouzy J."/>
            <person name="Schoof H."/>
            <person name="Van de Peer Y."/>
            <person name="Proost S."/>
            <person name="Cook D.R."/>
            <person name="Meyers B.C."/>
            <person name="Spannagl M."/>
            <person name="Cheung F."/>
            <person name="De Mita S."/>
            <person name="Krishnakumar V."/>
            <person name="Gundlach H."/>
            <person name="Zhou S."/>
            <person name="Mudge J."/>
            <person name="Bharti A.K."/>
            <person name="Murray J.D."/>
            <person name="Naoumkina M.A."/>
            <person name="Rosen B."/>
            <person name="Silverstein K.A."/>
            <person name="Tang H."/>
            <person name="Rombauts S."/>
            <person name="Zhao P.X."/>
            <person name="Zhou P."/>
            <person name="Barbe V."/>
            <person name="Bardou P."/>
            <person name="Bechner M."/>
            <person name="Bellec A."/>
            <person name="Berger A."/>
            <person name="Berges H."/>
            <person name="Bidwell S."/>
            <person name="Bisseling T."/>
            <person name="Choisne N."/>
            <person name="Couloux A."/>
            <person name="Denny R."/>
            <person name="Deshpande S."/>
            <person name="Dai X."/>
            <person name="Doyle J.J."/>
            <person name="Dudez A.M."/>
            <person name="Farmer A.D."/>
            <person name="Fouteau S."/>
            <person name="Franken C."/>
            <person name="Gibelin C."/>
            <person name="Gish J."/>
            <person name="Goldstein S."/>
            <person name="Gonzalez A.J."/>
            <person name="Green P.J."/>
            <person name="Hallab A."/>
            <person name="Hartog M."/>
            <person name="Hua A."/>
            <person name="Humphray S.J."/>
            <person name="Jeong D.H."/>
            <person name="Jing Y."/>
            <person name="Jocker A."/>
            <person name="Kenton S.M."/>
            <person name="Kim D.J."/>
            <person name="Klee K."/>
            <person name="Lai H."/>
            <person name="Lang C."/>
            <person name="Lin S."/>
            <person name="Macmil S.L."/>
            <person name="Magdelenat G."/>
            <person name="Matthews L."/>
            <person name="McCorrison J."/>
            <person name="Monaghan E.L."/>
            <person name="Mun J.H."/>
            <person name="Najar F.Z."/>
            <person name="Nicholson C."/>
            <person name="Noirot C."/>
            <person name="O'Bleness M."/>
            <person name="Paule C.R."/>
            <person name="Poulain J."/>
            <person name="Prion F."/>
            <person name="Qin B."/>
            <person name="Qu C."/>
            <person name="Retzel E.F."/>
            <person name="Riddle C."/>
            <person name="Sallet E."/>
            <person name="Samain S."/>
            <person name="Samson N."/>
            <person name="Sanders I."/>
            <person name="Saurat O."/>
            <person name="Scarpelli C."/>
            <person name="Schiex T."/>
            <person name="Segurens B."/>
            <person name="Severin A.J."/>
            <person name="Sherrier D.J."/>
            <person name="Shi R."/>
            <person name="Sims S."/>
            <person name="Singer S.R."/>
            <person name="Sinharoy S."/>
            <person name="Sterck L."/>
            <person name="Viollet A."/>
            <person name="Wang B.B."/>
            <person name="Wang K."/>
            <person name="Wang M."/>
            <person name="Wang X."/>
            <person name="Warfsmann J."/>
            <person name="Weissenbach J."/>
            <person name="White D.D."/>
            <person name="White J.D."/>
            <person name="Wiley G.B."/>
            <person name="Wincker P."/>
            <person name="Xing Y."/>
            <person name="Yang L."/>
            <person name="Yao Z."/>
            <person name="Ying F."/>
            <person name="Zhai J."/>
            <person name="Zhou L."/>
            <person name="Zuber A."/>
            <person name="Denarie J."/>
            <person name="Dixon R.A."/>
            <person name="May G.D."/>
            <person name="Schwartz D.C."/>
            <person name="Rogers J."/>
            <person name="Quetier F."/>
            <person name="Town C.D."/>
            <person name="Roe B.A."/>
        </authorList>
    </citation>
    <scope>NUCLEOTIDE SEQUENCE [LARGE SCALE GENOMIC DNA]</scope>
    <source>
        <strain evidence="1">A17</strain>
        <strain evidence="2 3">cv. Jemalong A17</strain>
    </source>
</reference>
<dbReference type="EnsemblPlants" id="KEH30974">
    <property type="protein sequence ID" value="KEH30974"/>
    <property type="gene ID" value="MTR_4g088260"/>
</dbReference>
<dbReference type="AlphaFoldDB" id="A0A072UMH3"/>
<accession>A0A072UMH3</accession>
<sequence>MYLIESDQKVTAGVSLMQRLKVVETRQMSTRTARVCVPANNQTLKLVEVFDRSRIVAPKSWLLVKSDDLRVSEGTDRAGLMRS</sequence>
<keyword evidence="3" id="KW-1185">Reference proteome</keyword>
<name>A0A072UMH3_MEDTR</name>
<dbReference type="Proteomes" id="UP000002051">
    <property type="component" value="Chromosome 4"/>
</dbReference>
<evidence type="ECO:0000313" key="3">
    <source>
        <dbReference type="Proteomes" id="UP000002051"/>
    </source>
</evidence>
<evidence type="ECO:0000313" key="1">
    <source>
        <dbReference type="EMBL" id="KEH30974.1"/>
    </source>
</evidence>